<dbReference type="STRING" id="641691.SAMN05421636_101277"/>
<sequence length="123" mass="14505">MENSSLRRRVLMEIENLVASSCPKQKVPQKFENLHVAILKNHYNATDVIFDYHRKRVVLDIVMDDRDYDPKTINLYIPTLHANLWFRNLYDFLQTCIDRDSKSVAFYAGLLQSYQNNGMHLVV</sequence>
<proteinExistence type="predicted"/>
<evidence type="ECO:0000313" key="2">
    <source>
        <dbReference type="Proteomes" id="UP000199109"/>
    </source>
</evidence>
<protein>
    <submittedName>
        <fullName evidence="1">Uncharacterized protein</fullName>
    </submittedName>
</protein>
<dbReference type="RefSeq" id="WP_091864947.1">
    <property type="nucleotide sequence ID" value="NZ_FNAO01000001.1"/>
</dbReference>
<reference evidence="1 2" key="1">
    <citation type="submission" date="2016-10" db="EMBL/GenBank/DDBJ databases">
        <authorList>
            <person name="de Groot N.N."/>
        </authorList>
    </citation>
    <scope>NUCLEOTIDE SEQUENCE [LARGE SCALE GENOMIC DNA]</scope>
    <source>
        <strain evidence="1 2">DSM 23421</strain>
    </source>
</reference>
<dbReference type="OrthoDB" id="1440784at2"/>
<gene>
    <name evidence="1" type="ORF">SAMN05421636_101277</name>
</gene>
<accession>A0A1G6WDJ0</accession>
<evidence type="ECO:0000313" key="1">
    <source>
        <dbReference type="EMBL" id="SDD63912.1"/>
    </source>
</evidence>
<dbReference type="Proteomes" id="UP000199109">
    <property type="component" value="Unassembled WGS sequence"/>
</dbReference>
<keyword evidence="2" id="KW-1185">Reference proteome</keyword>
<dbReference type="AlphaFoldDB" id="A0A1G6WDJ0"/>
<name>A0A1G6WDJ0_9FLAO</name>
<dbReference type="EMBL" id="FNAO01000001">
    <property type="protein sequence ID" value="SDD63912.1"/>
    <property type="molecule type" value="Genomic_DNA"/>
</dbReference>
<organism evidence="1 2">
    <name type="scientific">Pricia antarctica</name>
    <dbReference type="NCBI Taxonomy" id="641691"/>
    <lineage>
        <taxon>Bacteria</taxon>
        <taxon>Pseudomonadati</taxon>
        <taxon>Bacteroidota</taxon>
        <taxon>Flavobacteriia</taxon>
        <taxon>Flavobacteriales</taxon>
        <taxon>Flavobacteriaceae</taxon>
        <taxon>Pricia</taxon>
    </lineage>
</organism>